<proteinExistence type="inferred from homology"/>
<evidence type="ECO:0000256" key="14">
    <source>
        <dbReference type="ARBA" id="ARBA00031423"/>
    </source>
</evidence>
<evidence type="ECO:0000256" key="1">
    <source>
        <dbReference type="ARBA" id="ARBA00000439"/>
    </source>
</evidence>
<dbReference type="PATRIC" id="fig|1127696.3.peg.156"/>
<organism evidence="17 18">
    <name type="scientific">Porphyromonas catoniae F0037</name>
    <dbReference type="NCBI Taxonomy" id="1127696"/>
    <lineage>
        <taxon>Bacteria</taxon>
        <taxon>Pseudomonadati</taxon>
        <taxon>Bacteroidota</taxon>
        <taxon>Bacteroidia</taxon>
        <taxon>Bacteroidales</taxon>
        <taxon>Porphyromonadaceae</taxon>
        <taxon>Porphyromonas</taxon>
    </lineage>
</organism>
<dbReference type="GO" id="GO:2001070">
    <property type="term" value="F:starch binding"/>
    <property type="evidence" value="ECO:0007669"/>
    <property type="project" value="InterPro"/>
</dbReference>
<dbReference type="GO" id="GO:0005737">
    <property type="term" value="C:cytoplasm"/>
    <property type="evidence" value="ECO:0007669"/>
    <property type="project" value="UniProtKB-SubCell"/>
</dbReference>
<dbReference type="InterPro" id="IPR017853">
    <property type="entry name" value="GH"/>
</dbReference>
<protein>
    <recommendedName>
        <fullName evidence="6">4-alpha-glucanotransferase</fullName>
        <ecNumber evidence="5">2.4.1.25</ecNumber>
    </recommendedName>
    <alternativeName>
        <fullName evidence="14">Amylomaltase</fullName>
    </alternativeName>
    <alternativeName>
        <fullName evidence="15">Disproportionating enzyme</fullName>
    </alternativeName>
</protein>
<evidence type="ECO:0000256" key="4">
    <source>
        <dbReference type="ARBA" id="ARBA00006067"/>
    </source>
</evidence>
<comment type="subcellular location">
    <subcellularLocation>
        <location evidence="2">Cytoplasm</location>
    </subcellularLocation>
</comment>
<evidence type="ECO:0000313" key="18">
    <source>
        <dbReference type="Proteomes" id="UP000010408"/>
    </source>
</evidence>
<dbReference type="PANTHER" id="PTHR32518:SF3">
    <property type="entry name" value="4-ALPHA-GLUCANOTRANSFERASE"/>
    <property type="match status" value="1"/>
</dbReference>
<dbReference type="Pfam" id="PF02446">
    <property type="entry name" value="Glyco_hydro_77"/>
    <property type="match status" value="1"/>
</dbReference>
<dbReference type="PANTHER" id="PTHR32518">
    <property type="match status" value="1"/>
</dbReference>
<dbReference type="STRING" id="1127696.HMPREF9134_00189"/>
<dbReference type="RefSeq" id="WP_005468312.1">
    <property type="nucleotide sequence ID" value="NZ_KB291038.1"/>
</dbReference>
<accession>L1NHZ5</accession>
<comment type="similarity">
    <text evidence="3">Belongs to the disproportionating enzyme family.</text>
</comment>
<keyword evidence="7" id="KW-0963">Cytoplasm</keyword>
<dbReference type="GO" id="GO:0005975">
    <property type="term" value="P:carbohydrate metabolic process"/>
    <property type="evidence" value="ECO:0007669"/>
    <property type="project" value="InterPro"/>
</dbReference>
<dbReference type="AlphaFoldDB" id="L1NHZ5"/>
<comment type="caution">
    <text evidence="17">The sequence shown here is derived from an EMBL/GenBank/DDBJ whole genome shotgun (WGS) entry which is preliminary data.</text>
</comment>
<dbReference type="EC" id="2.4.1.25" evidence="5"/>
<keyword evidence="8" id="KW-0645">Protease</keyword>
<dbReference type="GO" id="GO:0006508">
    <property type="term" value="P:proteolysis"/>
    <property type="evidence" value="ECO:0007669"/>
    <property type="project" value="UniProtKB-KW"/>
</dbReference>
<dbReference type="InterPro" id="IPR002044">
    <property type="entry name" value="CBM20"/>
</dbReference>
<dbReference type="InterPro" id="IPR003385">
    <property type="entry name" value="Glyco_hydro_77"/>
</dbReference>
<evidence type="ECO:0000256" key="2">
    <source>
        <dbReference type="ARBA" id="ARBA00004496"/>
    </source>
</evidence>
<keyword evidence="11" id="KW-0378">Hydrolase</keyword>
<keyword evidence="11" id="KW-0788">Thiol protease</keyword>
<evidence type="ECO:0000256" key="13">
    <source>
        <dbReference type="ARBA" id="ARBA00023277"/>
    </source>
</evidence>
<keyword evidence="10 17" id="KW-0808">Transferase</keyword>
<reference evidence="17 18" key="1">
    <citation type="submission" date="2012-05" db="EMBL/GenBank/DDBJ databases">
        <authorList>
            <person name="Weinstock G."/>
            <person name="Sodergren E."/>
            <person name="Lobos E.A."/>
            <person name="Fulton L."/>
            <person name="Fulton R."/>
            <person name="Courtney L."/>
            <person name="Fronick C."/>
            <person name="O'Laughlin M."/>
            <person name="Godfrey J."/>
            <person name="Wilson R.M."/>
            <person name="Miner T."/>
            <person name="Farmer C."/>
            <person name="Delehaunty K."/>
            <person name="Cordes M."/>
            <person name="Minx P."/>
            <person name="Tomlinson C."/>
            <person name="Chen J."/>
            <person name="Wollam A."/>
            <person name="Pepin K.H."/>
            <person name="Bhonagiri V."/>
            <person name="Zhang X."/>
            <person name="Suruliraj S."/>
            <person name="Warren W."/>
            <person name="Mitreva M."/>
            <person name="Mardis E.R."/>
            <person name="Wilson R.K."/>
        </authorList>
    </citation>
    <scope>NUCLEOTIDE SEQUENCE [LARGE SCALE GENOMIC DNA]</scope>
    <source>
        <strain evidence="17 18">F0037</strain>
    </source>
</reference>
<evidence type="ECO:0000256" key="10">
    <source>
        <dbReference type="ARBA" id="ARBA00022679"/>
    </source>
</evidence>
<comment type="similarity">
    <text evidence="4">Belongs to the peptidase C25 family.</text>
</comment>
<dbReference type="SUPFAM" id="SSF51445">
    <property type="entry name" value="(Trans)glycosidases"/>
    <property type="match status" value="1"/>
</dbReference>
<evidence type="ECO:0000256" key="3">
    <source>
        <dbReference type="ARBA" id="ARBA00005684"/>
    </source>
</evidence>
<evidence type="ECO:0000256" key="11">
    <source>
        <dbReference type="ARBA" id="ARBA00022807"/>
    </source>
</evidence>
<evidence type="ECO:0000256" key="7">
    <source>
        <dbReference type="ARBA" id="ARBA00022490"/>
    </source>
</evidence>
<dbReference type="SMART" id="SM01065">
    <property type="entry name" value="CBM_2"/>
    <property type="match status" value="2"/>
</dbReference>
<dbReference type="InterPro" id="IPR013783">
    <property type="entry name" value="Ig-like_fold"/>
</dbReference>
<evidence type="ECO:0000313" key="17">
    <source>
        <dbReference type="EMBL" id="EKY03008.1"/>
    </source>
</evidence>
<dbReference type="GO" id="GO:0004134">
    <property type="term" value="F:4-alpha-glucanotransferase activity"/>
    <property type="evidence" value="ECO:0007669"/>
    <property type="project" value="UniProtKB-EC"/>
</dbReference>
<dbReference type="Proteomes" id="UP000010408">
    <property type="component" value="Unassembled WGS sequence"/>
</dbReference>
<keyword evidence="9" id="KW-0328">Glycosyltransferase</keyword>
<dbReference type="HOGENOM" id="CLU_014132_0_0_10"/>
<dbReference type="Gene3D" id="3.20.20.80">
    <property type="entry name" value="Glycosidases"/>
    <property type="match status" value="2"/>
</dbReference>
<keyword evidence="12" id="KW-0843">Virulence</keyword>
<dbReference type="eggNOG" id="COG1640">
    <property type="taxonomic scope" value="Bacteria"/>
</dbReference>
<evidence type="ECO:0000256" key="6">
    <source>
        <dbReference type="ARBA" id="ARBA00020295"/>
    </source>
</evidence>
<evidence type="ECO:0000256" key="12">
    <source>
        <dbReference type="ARBA" id="ARBA00023026"/>
    </source>
</evidence>
<evidence type="ECO:0000256" key="9">
    <source>
        <dbReference type="ARBA" id="ARBA00022676"/>
    </source>
</evidence>
<gene>
    <name evidence="17" type="ORF">HMPREF9134_00189</name>
</gene>
<dbReference type="PROSITE" id="PS51166">
    <property type="entry name" value="CBM20"/>
    <property type="match status" value="2"/>
</dbReference>
<name>L1NHZ5_9PORP</name>
<feature type="domain" description="CBM20" evidence="16">
    <location>
        <begin position="126"/>
        <end position="239"/>
    </location>
</feature>
<dbReference type="EMBL" id="AMEQ01000006">
    <property type="protein sequence ID" value="EKY03008.1"/>
    <property type="molecule type" value="Genomic_DNA"/>
</dbReference>
<dbReference type="GO" id="GO:0008234">
    <property type="term" value="F:cysteine-type peptidase activity"/>
    <property type="evidence" value="ECO:0007669"/>
    <property type="project" value="UniProtKB-KW"/>
</dbReference>
<keyword evidence="13" id="KW-0119">Carbohydrate metabolism</keyword>
<dbReference type="SUPFAM" id="SSF49452">
    <property type="entry name" value="Starch-binding domain-like"/>
    <property type="match status" value="2"/>
</dbReference>
<dbReference type="Pfam" id="PF00686">
    <property type="entry name" value="CBM_20"/>
    <property type="match status" value="2"/>
</dbReference>
<feature type="domain" description="CBM20" evidence="16">
    <location>
        <begin position="1"/>
        <end position="100"/>
    </location>
</feature>
<evidence type="ECO:0000256" key="15">
    <source>
        <dbReference type="ARBA" id="ARBA00031501"/>
    </source>
</evidence>
<comment type="catalytic activity">
    <reaction evidence="1">
        <text>Transfers a segment of a (1-&gt;4)-alpha-D-glucan to a new position in an acceptor, which may be glucose or a (1-&gt;4)-alpha-D-glucan.</text>
        <dbReference type="EC" id="2.4.1.25"/>
    </reaction>
</comment>
<dbReference type="Gene3D" id="2.60.40.10">
    <property type="entry name" value="Immunoglobulins"/>
    <property type="match status" value="2"/>
</dbReference>
<dbReference type="InterPro" id="IPR013784">
    <property type="entry name" value="Carb-bd-like_fold"/>
</dbReference>
<evidence type="ECO:0000256" key="5">
    <source>
        <dbReference type="ARBA" id="ARBA00012560"/>
    </source>
</evidence>
<evidence type="ECO:0000256" key="8">
    <source>
        <dbReference type="ARBA" id="ARBA00022670"/>
    </source>
</evidence>
<evidence type="ECO:0000259" key="16">
    <source>
        <dbReference type="PROSITE" id="PS51166"/>
    </source>
</evidence>
<sequence>MKLTCIVHYRTLWGETLYISGDSPTLGSWDEAKARPLTYTPDDQWLIELELPEPSPNALSYRYLVRDEEGRISRREGLLHHHITLRRDVDRTYAFDSWLDTPPDAPSFSVALLDVLKGHSPEAPILLSPDTPQITFQVFTSSVPRGAQLFLSGSSDTLGAWSRERMQRMHHLGGGRWAVTLPYHIEQGEERCREYKFVIQGISEETLQWEEGENRVVTITEETQGQDITITDGLAHFSSKPLRLSGCVVPLFALRGEQDFGIGDFGTLRGMIDLLSEAGMNALQLLPINDTTFTRGERDSYPYNAISVDALHPIYINLTQLPPLHDVELRARLEGAGAELRGKDTIDYPQVIHLKEEYLRALFDQEMRGQLPNEAFATFLREEERWLEPYAYYCLIRDKREGLPPSAWGDDRHYDLHRLRTTFSSVADTKTLLYHKWVQYLLHTQLTEVRDYARSRGIFLKGDLPIGVAPHGVEVWIAPELFHLEQSAGAPPDDFAVDGQNWGFPTYNWEAMAGDRFLWWRRRLEQLSHYFDALRIDHVLGFFRIWEVPRSEVSGLLGHFHPALPYTLEQWQDFLGDTPLIPLLTHPLIHREDLQSLLGRETLDDLVSQKLIYPTSEDKLYTLRHTSQQAYEDETIIEAVGGAATARLLSQLCTETALIRDPYSERYHPRIAWERSLLFQHWEPSLQEAWLKVSHDFYYVRHNALFRDTGYSRLSALVEQTGMLLCAEDLGMIPSTVPEVLHQLQILSLELERMPKDFTPNGWASPQLFPYHSIATTSTHDMPSLRGWWHSLPEDKRQAYLIEELGRSREEVPALLAQETLVYRLILQHYLTSPALGVLLPLSDWMSIEGNLAKQSPEEEQINHPEQADHYWAYRFPFSAETLLRDYPHWVQLIQQYIHHSNRSHRL</sequence>